<reference evidence="1 2" key="1">
    <citation type="submission" date="2018-11" db="EMBL/GenBank/DDBJ databases">
        <title>Trebonia kvetii gen.nov., sp.nov., a novel acidophilic actinobacterium, and proposal of the new actinobacterial family Treboniaceae fam. nov.</title>
        <authorList>
            <person name="Rapoport D."/>
            <person name="Sagova-Mareckova M."/>
            <person name="Sedlacek I."/>
            <person name="Provaznik J."/>
            <person name="Kralova S."/>
            <person name="Pavlinic D."/>
            <person name="Benes V."/>
            <person name="Kopecky J."/>
        </authorList>
    </citation>
    <scope>NUCLEOTIDE SEQUENCE [LARGE SCALE GENOMIC DNA]</scope>
    <source>
        <strain evidence="1 2">15Tr583</strain>
    </source>
</reference>
<protein>
    <submittedName>
        <fullName evidence="1">IS110 family transposase</fullName>
    </submittedName>
</protein>
<evidence type="ECO:0000313" key="2">
    <source>
        <dbReference type="Proteomes" id="UP000460272"/>
    </source>
</evidence>
<feature type="non-terminal residue" evidence="1">
    <location>
        <position position="66"/>
    </location>
</feature>
<keyword evidence="2" id="KW-1185">Reference proteome</keyword>
<dbReference type="Proteomes" id="UP000460272">
    <property type="component" value="Unassembled WGS sequence"/>
</dbReference>
<dbReference type="EMBL" id="RPFW01000080">
    <property type="protein sequence ID" value="TVY97814.1"/>
    <property type="molecule type" value="Genomic_DNA"/>
</dbReference>
<dbReference type="RefSeq" id="WP_222850060.1">
    <property type="nucleotide sequence ID" value="NZ_RPFW01000080.1"/>
</dbReference>
<gene>
    <name evidence="1" type="ORF">EAS64_43045</name>
</gene>
<sequence length="66" mass="7492">MEEVTGEPLYRDRVCGIDIGKAQTAATIRVPSDRDPSRRAAETRMFGTTKREVLALADWLRCWQVP</sequence>
<accession>A0A651PEV9</accession>
<comment type="caution">
    <text evidence="1">The sequence shown here is derived from an EMBL/GenBank/DDBJ whole genome shotgun (WGS) entry which is preliminary data.</text>
</comment>
<proteinExistence type="predicted"/>
<dbReference type="AlphaFoldDB" id="A0A651PEV9"/>
<organism evidence="1 2">
    <name type="scientific">Trebonia kvetii</name>
    <dbReference type="NCBI Taxonomy" id="2480626"/>
    <lineage>
        <taxon>Bacteria</taxon>
        <taxon>Bacillati</taxon>
        <taxon>Actinomycetota</taxon>
        <taxon>Actinomycetes</taxon>
        <taxon>Streptosporangiales</taxon>
        <taxon>Treboniaceae</taxon>
        <taxon>Trebonia</taxon>
    </lineage>
</organism>
<evidence type="ECO:0000313" key="1">
    <source>
        <dbReference type="EMBL" id="TVY97814.1"/>
    </source>
</evidence>
<name>A0A651PEV9_9ACTN</name>